<sequence length="187" mass="21086">MATAKLGVDEPRVREASRGNRDAVGALLTELLPRVRTRVRYLVRRDTEVDDVTQEALVAILRGLRGYRGDGAFASWADQVVRRVSFAASRRARIERRQRDEASAQDFESCDELAREDCLLRRQVEGLLAQLPDEQRRALVLHHLQGMSVPELADALAIPFETVRSRLRLGRAHLRVLVARRGASLQA</sequence>
<keyword evidence="5" id="KW-0804">Transcription</keyword>
<dbReference type="GO" id="GO:0042254">
    <property type="term" value="P:ribosome biogenesis"/>
    <property type="evidence" value="ECO:0007669"/>
    <property type="project" value="InterPro"/>
</dbReference>
<dbReference type="EMBL" id="MH908923">
    <property type="protein sequence ID" value="AYM54450.1"/>
    <property type="molecule type" value="Genomic_DNA"/>
</dbReference>
<dbReference type="Gene3D" id="1.10.10.10">
    <property type="entry name" value="Winged helix-like DNA-binding domain superfamily/Winged helix DNA-binding domain"/>
    <property type="match status" value="1"/>
</dbReference>
<dbReference type="CDD" id="cd06171">
    <property type="entry name" value="Sigma70_r4"/>
    <property type="match status" value="1"/>
</dbReference>
<dbReference type="Pfam" id="PF04542">
    <property type="entry name" value="Sigma70_r2"/>
    <property type="match status" value="1"/>
</dbReference>
<organism evidence="8">
    <name type="scientific">Myxococcus fulvus</name>
    <dbReference type="NCBI Taxonomy" id="33"/>
    <lineage>
        <taxon>Bacteria</taxon>
        <taxon>Pseudomonadati</taxon>
        <taxon>Myxococcota</taxon>
        <taxon>Myxococcia</taxon>
        <taxon>Myxococcales</taxon>
        <taxon>Cystobacterineae</taxon>
        <taxon>Myxococcaceae</taxon>
        <taxon>Myxococcus</taxon>
    </lineage>
</organism>
<evidence type="ECO:0000256" key="3">
    <source>
        <dbReference type="ARBA" id="ARBA00023015"/>
    </source>
</evidence>
<dbReference type="PANTHER" id="PTHR43133:SF51">
    <property type="entry name" value="RNA POLYMERASE SIGMA FACTOR"/>
    <property type="match status" value="1"/>
</dbReference>
<dbReference type="InterPro" id="IPR014284">
    <property type="entry name" value="RNA_pol_sigma-70_dom"/>
</dbReference>
<evidence type="ECO:0000313" key="8">
    <source>
        <dbReference type="EMBL" id="AYM54450.1"/>
    </source>
</evidence>
<dbReference type="InterPro" id="IPR013324">
    <property type="entry name" value="RNA_pol_sigma_r3/r4-like"/>
</dbReference>
<evidence type="ECO:0000256" key="5">
    <source>
        <dbReference type="ARBA" id="ARBA00023163"/>
    </source>
</evidence>
<evidence type="ECO:0000256" key="1">
    <source>
        <dbReference type="ARBA" id="ARBA00007337"/>
    </source>
</evidence>
<dbReference type="Pfam" id="PF08281">
    <property type="entry name" value="Sigma70_r4_2"/>
    <property type="match status" value="1"/>
</dbReference>
<reference evidence="8" key="1">
    <citation type="journal article" date="2018" name="J. Ind. Microbiol. Biotechnol.">
        <title>Genome mining reveals uncommon alkylpyrones as type III PKS products from myxobacteria.</title>
        <authorList>
            <person name="Hug J.J."/>
            <person name="Panter F."/>
            <person name="Krug D."/>
            <person name="Muller R."/>
        </authorList>
    </citation>
    <scope>NUCLEOTIDE SEQUENCE</scope>
    <source>
        <strain evidence="8">MCy10608</strain>
    </source>
</reference>
<dbReference type="NCBIfam" id="TIGR02937">
    <property type="entry name" value="sigma70-ECF"/>
    <property type="match status" value="1"/>
</dbReference>
<evidence type="ECO:0000259" key="6">
    <source>
        <dbReference type="Pfam" id="PF04542"/>
    </source>
</evidence>
<comment type="similarity">
    <text evidence="1">Belongs to the eukaryotic ribosomal protein eL8 family.</text>
</comment>
<dbReference type="InterPro" id="IPR007627">
    <property type="entry name" value="RNA_pol_sigma70_r2"/>
</dbReference>
<feature type="domain" description="RNA polymerase sigma-70 region 2" evidence="6">
    <location>
        <begin position="28"/>
        <end position="92"/>
    </location>
</feature>
<dbReference type="GO" id="GO:1990904">
    <property type="term" value="C:ribonucleoprotein complex"/>
    <property type="evidence" value="ECO:0007669"/>
    <property type="project" value="InterPro"/>
</dbReference>
<dbReference type="AlphaFoldDB" id="A0A3S5GYI9"/>
<feature type="domain" description="RNA polymerase sigma factor 70 region 4 type 2" evidence="7">
    <location>
        <begin position="122"/>
        <end position="174"/>
    </location>
</feature>
<dbReference type="InterPro" id="IPR004037">
    <property type="entry name" value="Ribosomal_eL8-like_CS"/>
</dbReference>
<evidence type="ECO:0000256" key="4">
    <source>
        <dbReference type="ARBA" id="ARBA00023082"/>
    </source>
</evidence>
<dbReference type="SUPFAM" id="SSF88659">
    <property type="entry name" value="Sigma3 and sigma4 domains of RNA polymerase sigma factors"/>
    <property type="match status" value="1"/>
</dbReference>
<dbReference type="PANTHER" id="PTHR43133">
    <property type="entry name" value="RNA POLYMERASE ECF-TYPE SIGMA FACTO"/>
    <property type="match status" value="1"/>
</dbReference>
<dbReference type="GO" id="GO:0003677">
    <property type="term" value="F:DNA binding"/>
    <property type="evidence" value="ECO:0007669"/>
    <property type="project" value="InterPro"/>
</dbReference>
<accession>A0A3S5GYI9</accession>
<dbReference type="InterPro" id="IPR013249">
    <property type="entry name" value="RNA_pol_sigma70_r4_t2"/>
</dbReference>
<dbReference type="SUPFAM" id="SSF88946">
    <property type="entry name" value="Sigma2 domain of RNA polymerase sigma factors"/>
    <property type="match status" value="1"/>
</dbReference>
<dbReference type="InterPro" id="IPR039425">
    <property type="entry name" value="RNA_pol_sigma-70-like"/>
</dbReference>
<comment type="similarity">
    <text evidence="2">Belongs to the sigma-70 factor family. ECF subfamily.</text>
</comment>
<protein>
    <submittedName>
        <fullName evidence="8">Sigma-70 region 2 domain protein</fullName>
    </submittedName>
</protein>
<dbReference type="PROSITE" id="PS01082">
    <property type="entry name" value="RIBOSOMAL_L7AE"/>
    <property type="match status" value="1"/>
</dbReference>
<evidence type="ECO:0000256" key="2">
    <source>
        <dbReference type="ARBA" id="ARBA00010641"/>
    </source>
</evidence>
<name>A0A3S5GYI9_MYXFU</name>
<dbReference type="GO" id="GO:0016987">
    <property type="term" value="F:sigma factor activity"/>
    <property type="evidence" value="ECO:0007669"/>
    <property type="project" value="UniProtKB-KW"/>
</dbReference>
<proteinExistence type="inferred from homology"/>
<dbReference type="InterPro" id="IPR036388">
    <property type="entry name" value="WH-like_DNA-bd_sf"/>
</dbReference>
<dbReference type="InterPro" id="IPR013325">
    <property type="entry name" value="RNA_pol_sigma_r2"/>
</dbReference>
<evidence type="ECO:0000259" key="7">
    <source>
        <dbReference type="Pfam" id="PF08281"/>
    </source>
</evidence>
<dbReference type="GO" id="GO:0006352">
    <property type="term" value="P:DNA-templated transcription initiation"/>
    <property type="evidence" value="ECO:0007669"/>
    <property type="project" value="InterPro"/>
</dbReference>
<keyword evidence="4" id="KW-0731">Sigma factor</keyword>
<dbReference type="Gene3D" id="1.10.1740.10">
    <property type="match status" value="1"/>
</dbReference>
<keyword evidence="3" id="KW-0805">Transcription regulation</keyword>